<dbReference type="InterPro" id="IPR043128">
    <property type="entry name" value="Rev_trsase/Diguanyl_cyclase"/>
</dbReference>
<dbReference type="SUPFAM" id="SSF56672">
    <property type="entry name" value="DNA/RNA polymerases"/>
    <property type="match status" value="1"/>
</dbReference>
<dbReference type="Pfam" id="PF11799">
    <property type="entry name" value="IMS_C"/>
    <property type="match status" value="1"/>
</dbReference>
<sequence>MSDDETDWGASLSELSAVGHAPLIPPPPSGLPRVIIHIDLDCFYAQVEMVRQPALRSQPMGVRQKQMVITTNYTARARGIPKSGSVQALTQAYPELILVNGEDLYEYRRFSQRIFEVVSSMTFAHAVERLGMDENFIDVTPWVHAHLSAPAEIDPSPVQGHVFQAASWDKSDPVHRCLALGSVLAQRIRTRIREELGLTSAAGIAVNKTLAKLVGGCHKPDDQTLLLPDQTLALLQTLPSPRSIPGIGSATHASLLELGIDTLADLQAAQVSNLAEMFDRETAERLIQLSQGIDPSPVKTSGRPQSIGLEDRFKVITTRDESKTKLKWLWGRLAQLIYEDGRIPRVIRVTARDQIKERAQGRRWLKESRQTQIAGHILTGLKTNPDLPQREESQVVDICLSLLDKMVNHSAPYQLTLLGIGVSDFPPETANTIQNYFVAGAKETRNEKRQPKRSHAAMTPPNEEAMCQPTPDIDEAIRPCSKKVKPAPLAIPVCDVSDIPHDWDPEVWANLPMDIRTELLASQPIQSRTNVKPLNKKTKSIASYFQKKS</sequence>
<evidence type="ECO:0000256" key="3">
    <source>
        <dbReference type="SAM" id="MobiDB-lite"/>
    </source>
</evidence>
<dbReference type="GO" id="GO:0006281">
    <property type="term" value="P:DNA repair"/>
    <property type="evidence" value="ECO:0007669"/>
    <property type="project" value="InterPro"/>
</dbReference>
<name>A0A553NB18_TIGCA</name>
<dbReference type="PANTHER" id="PTHR46404">
    <property type="entry name" value="DNA POLYMERASE IOTA"/>
    <property type="match status" value="1"/>
</dbReference>
<dbReference type="InterPro" id="IPR017961">
    <property type="entry name" value="DNA_pol_Y-fam_little_finger"/>
</dbReference>
<dbReference type="AlphaFoldDB" id="A0A553NB18"/>
<dbReference type="PANTHER" id="PTHR46404:SF1">
    <property type="entry name" value="DNA POLYMERASE IOTA"/>
    <property type="match status" value="1"/>
</dbReference>
<gene>
    <name evidence="5" type="ORF">TCAL_00417</name>
</gene>
<dbReference type="Gene3D" id="6.10.250.1630">
    <property type="match status" value="1"/>
</dbReference>
<protein>
    <recommendedName>
        <fullName evidence="4">UmuC domain-containing protein</fullName>
    </recommendedName>
</protein>
<dbReference type="Proteomes" id="UP000318571">
    <property type="component" value="Chromosome 10"/>
</dbReference>
<comment type="similarity">
    <text evidence="1">Belongs to the DNA polymerase type-Y family.</text>
</comment>
<comment type="caution">
    <text evidence="5">The sequence shown here is derived from an EMBL/GenBank/DDBJ whole genome shotgun (WGS) entry which is preliminary data.</text>
</comment>
<dbReference type="InterPro" id="IPR001126">
    <property type="entry name" value="UmuC"/>
</dbReference>
<evidence type="ECO:0000313" key="6">
    <source>
        <dbReference type="Proteomes" id="UP000318571"/>
    </source>
</evidence>
<dbReference type="OMA" id="CKQVAVH"/>
<proteinExistence type="inferred from homology"/>
<dbReference type="SUPFAM" id="SSF100879">
    <property type="entry name" value="Lesion bypass DNA polymerase (Y-family), little finger domain"/>
    <property type="match status" value="1"/>
</dbReference>
<dbReference type="EMBL" id="VCGU01000458">
    <property type="protein sequence ID" value="TRY62618.1"/>
    <property type="molecule type" value="Genomic_DNA"/>
</dbReference>
<organism evidence="5 6">
    <name type="scientific">Tigriopus californicus</name>
    <name type="common">Marine copepod</name>
    <dbReference type="NCBI Taxonomy" id="6832"/>
    <lineage>
        <taxon>Eukaryota</taxon>
        <taxon>Metazoa</taxon>
        <taxon>Ecdysozoa</taxon>
        <taxon>Arthropoda</taxon>
        <taxon>Crustacea</taxon>
        <taxon>Multicrustacea</taxon>
        <taxon>Hexanauplia</taxon>
        <taxon>Copepoda</taxon>
        <taxon>Harpacticoida</taxon>
        <taxon>Harpacticidae</taxon>
        <taxon>Tigriopus</taxon>
    </lineage>
</organism>
<accession>A0A553NB18</accession>
<dbReference type="InterPro" id="IPR043502">
    <property type="entry name" value="DNA/RNA_pol_sf"/>
</dbReference>
<dbReference type="Gene3D" id="3.30.70.270">
    <property type="match status" value="1"/>
</dbReference>
<reference evidence="5 6" key="1">
    <citation type="journal article" date="2018" name="Nat. Ecol. Evol.">
        <title>Genomic signatures of mitonuclear coevolution across populations of Tigriopus californicus.</title>
        <authorList>
            <person name="Barreto F.S."/>
            <person name="Watson E.T."/>
            <person name="Lima T.G."/>
            <person name="Willett C.S."/>
            <person name="Edmands S."/>
            <person name="Li W."/>
            <person name="Burton R.S."/>
        </authorList>
    </citation>
    <scope>NUCLEOTIDE SEQUENCE [LARGE SCALE GENOMIC DNA]</scope>
    <source>
        <strain evidence="5 6">San Diego</strain>
    </source>
</reference>
<evidence type="ECO:0000313" key="5">
    <source>
        <dbReference type="EMBL" id="TRY62618.1"/>
    </source>
</evidence>
<dbReference type="PROSITE" id="PS50173">
    <property type="entry name" value="UMUC"/>
    <property type="match status" value="1"/>
</dbReference>
<dbReference type="Gene3D" id="3.30.1490.100">
    <property type="entry name" value="DNA polymerase, Y-family, little finger domain"/>
    <property type="match status" value="1"/>
</dbReference>
<dbReference type="Gene3D" id="1.10.150.20">
    <property type="entry name" value="5' to 3' exonuclease, C-terminal subdomain"/>
    <property type="match status" value="1"/>
</dbReference>
<dbReference type="STRING" id="6832.A0A553NB18"/>
<evidence type="ECO:0000259" key="4">
    <source>
        <dbReference type="PROSITE" id="PS50173"/>
    </source>
</evidence>
<dbReference type="InterPro" id="IPR036775">
    <property type="entry name" value="DNA_pol_Y-fam_lit_finger_sf"/>
</dbReference>
<dbReference type="InterPro" id="IPR053848">
    <property type="entry name" value="IMS_HHH_1"/>
</dbReference>
<feature type="domain" description="UmuC" evidence="4">
    <location>
        <begin position="35"/>
        <end position="248"/>
    </location>
</feature>
<feature type="region of interest" description="Disordered" evidence="3">
    <location>
        <begin position="443"/>
        <end position="468"/>
    </location>
</feature>
<dbReference type="Gene3D" id="3.40.1170.60">
    <property type="match status" value="1"/>
</dbReference>
<dbReference type="Pfam" id="PF00817">
    <property type="entry name" value="IMS"/>
    <property type="match status" value="1"/>
</dbReference>
<dbReference type="GO" id="GO:0003684">
    <property type="term" value="F:damaged DNA binding"/>
    <property type="evidence" value="ECO:0007669"/>
    <property type="project" value="InterPro"/>
</dbReference>
<dbReference type="OrthoDB" id="1747274at2759"/>
<keyword evidence="6" id="KW-1185">Reference proteome</keyword>
<keyword evidence="2" id="KW-0237">DNA synthesis</keyword>
<dbReference type="Pfam" id="PF21999">
    <property type="entry name" value="IMS_HHH_1"/>
    <property type="match status" value="1"/>
</dbReference>
<dbReference type="GO" id="GO:0003887">
    <property type="term" value="F:DNA-directed DNA polymerase activity"/>
    <property type="evidence" value="ECO:0007669"/>
    <property type="project" value="InterPro"/>
</dbReference>
<evidence type="ECO:0000256" key="1">
    <source>
        <dbReference type="ARBA" id="ARBA00010945"/>
    </source>
</evidence>
<evidence type="ECO:0000256" key="2">
    <source>
        <dbReference type="ARBA" id="ARBA00022634"/>
    </source>
</evidence>
<dbReference type="GO" id="GO:0019985">
    <property type="term" value="P:translesion synthesis"/>
    <property type="evidence" value="ECO:0007669"/>
    <property type="project" value="TreeGrafter"/>
</dbReference>